<dbReference type="InterPro" id="IPR054208">
    <property type="entry name" value="DUF6914"/>
</dbReference>
<organism evidence="1 2">
    <name type="scientific">Verticillium longisporum</name>
    <name type="common">Verticillium dahliae var. longisporum</name>
    <dbReference type="NCBI Taxonomy" id="100787"/>
    <lineage>
        <taxon>Eukaryota</taxon>
        <taxon>Fungi</taxon>
        <taxon>Dikarya</taxon>
        <taxon>Ascomycota</taxon>
        <taxon>Pezizomycotina</taxon>
        <taxon>Sordariomycetes</taxon>
        <taxon>Hypocreomycetidae</taxon>
        <taxon>Glomerellales</taxon>
        <taxon>Plectosphaerellaceae</taxon>
        <taxon>Verticillium</taxon>
    </lineage>
</organism>
<proteinExistence type="predicted"/>
<reference evidence="1" key="1">
    <citation type="journal article" date="2021" name="Mol. Plant Pathol.">
        <title>A 20-kb lineage-specific genomic region tames virulence in pathogenic amphidiploid Verticillium longisporum.</title>
        <authorList>
            <person name="Harting R."/>
            <person name="Starke J."/>
            <person name="Kusch H."/>
            <person name="Poggeler S."/>
            <person name="Maurus I."/>
            <person name="Schluter R."/>
            <person name="Landesfeind M."/>
            <person name="Bulla I."/>
            <person name="Nowrousian M."/>
            <person name="de Jonge R."/>
            <person name="Stahlhut G."/>
            <person name="Hoff K.J."/>
            <person name="Asshauer K.P."/>
            <person name="Thurmer A."/>
            <person name="Stanke M."/>
            <person name="Daniel R."/>
            <person name="Morgenstern B."/>
            <person name="Thomma B.P.H.J."/>
            <person name="Kronstad J.W."/>
            <person name="Braus-Stromeyer S.A."/>
            <person name="Braus G.H."/>
        </authorList>
    </citation>
    <scope>NUCLEOTIDE SEQUENCE</scope>
    <source>
        <strain evidence="1">Vl32</strain>
    </source>
</reference>
<sequence length="202" mass="23324">MRCGHFSAKSTGFDVVHKTSSRSTDETMAPRQIALSLYHRDRFSQGRMRRTFGYEAYHWAIIVMPEQSQGRDCWTFEATDASEINPVTFRMNNSTMDWWLRDKPNVDPELSSKLLGIVLLGQTPDGLSFPEMLGVMTGVPLPVKNMNPQQSCVTWAENAIQALQSRGWIWGFDMNQFKDWAVGYADERMKKDSRQPKFIQYR</sequence>
<name>A0A8I3ALD1_VERLO</name>
<comment type="caution">
    <text evidence="1">The sequence shown here is derived from an EMBL/GenBank/DDBJ whole genome shotgun (WGS) entry which is preliminary data.</text>
</comment>
<dbReference type="EMBL" id="JAEMWZ010000250">
    <property type="protein sequence ID" value="KAG7129287.1"/>
    <property type="molecule type" value="Genomic_DNA"/>
</dbReference>
<dbReference type="Proteomes" id="UP000689129">
    <property type="component" value="Unassembled WGS sequence"/>
</dbReference>
<accession>A0A8I3ALD1</accession>
<dbReference type="Pfam" id="PF21858">
    <property type="entry name" value="DUF6914"/>
    <property type="match status" value="1"/>
</dbReference>
<evidence type="ECO:0000313" key="2">
    <source>
        <dbReference type="Proteomes" id="UP000689129"/>
    </source>
</evidence>
<protein>
    <submittedName>
        <fullName evidence="1">Uncharacterized protein</fullName>
    </submittedName>
</protein>
<dbReference type="OrthoDB" id="4924482at2759"/>
<dbReference type="AlphaFoldDB" id="A0A8I3ALD1"/>
<evidence type="ECO:0000313" key="1">
    <source>
        <dbReference type="EMBL" id="KAG7129287.1"/>
    </source>
</evidence>
<gene>
    <name evidence="1" type="ORF">HYQ45_018950</name>
</gene>